<evidence type="ECO:0000259" key="3">
    <source>
        <dbReference type="Pfam" id="PF01494"/>
    </source>
</evidence>
<evidence type="ECO:0000256" key="2">
    <source>
        <dbReference type="ARBA" id="ARBA00023027"/>
    </source>
</evidence>
<dbReference type="GO" id="GO:0016491">
    <property type="term" value="F:oxidoreductase activity"/>
    <property type="evidence" value="ECO:0007669"/>
    <property type="project" value="UniProtKB-KW"/>
</dbReference>
<dbReference type="AlphaFoldDB" id="A0A6G7VKD1"/>
<proteinExistence type="predicted"/>
<dbReference type="Gene3D" id="3.30.9.20">
    <property type="match status" value="1"/>
</dbReference>
<evidence type="ECO:0000313" key="5">
    <source>
        <dbReference type="Proteomes" id="UP000500791"/>
    </source>
</evidence>
<accession>A0A6G7VKD1</accession>
<reference evidence="4 5" key="1">
    <citation type="submission" date="2020-03" db="EMBL/GenBank/DDBJ databases">
        <title>Complete genome sequence of Monaibacterium sp. ALG8 with diverse plasmids.</title>
        <authorList>
            <person name="Sun C."/>
        </authorList>
    </citation>
    <scope>NUCLEOTIDE SEQUENCE [LARGE SCALE GENOMIC DNA]</scope>
    <source>
        <strain evidence="4 5">ALG8</strain>
    </source>
</reference>
<dbReference type="PANTHER" id="PTHR43476:SF4">
    <property type="entry name" value="BLR0106 PROTEIN"/>
    <property type="match status" value="1"/>
</dbReference>
<gene>
    <name evidence="4" type="ORF">G8E03_06680</name>
</gene>
<dbReference type="Pfam" id="PF01494">
    <property type="entry name" value="FAD_binding_3"/>
    <property type="match status" value="1"/>
</dbReference>
<keyword evidence="5" id="KW-1185">Reference proteome</keyword>
<dbReference type="RefSeq" id="WP_166190002.1">
    <property type="nucleotide sequence ID" value="NZ_CP049811.1"/>
</dbReference>
<dbReference type="GO" id="GO:0071949">
    <property type="term" value="F:FAD binding"/>
    <property type="evidence" value="ECO:0007669"/>
    <property type="project" value="InterPro"/>
</dbReference>
<dbReference type="InterPro" id="IPR002938">
    <property type="entry name" value="FAD-bd"/>
</dbReference>
<dbReference type="PANTHER" id="PTHR43476">
    <property type="entry name" value="3-(3-HYDROXY-PHENYL)PROPIONATE/3-HYDROXYCINNAMIC ACID HYDROXYLASE"/>
    <property type="match status" value="1"/>
</dbReference>
<dbReference type="SUPFAM" id="SSF51905">
    <property type="entry name" value="FAD/NAD(P)-binding domain"/>
    <property type="match status" value="1"/>
</dbReference>
<keyword evidence="2" id="KW-0520">NAD</keyword>
<dbReference type="InterPro" id="IPR050631">
    <property type="entry name" value="PheA/TfdB_FAD_monoxygenase"/>
</dbReference>
<protein>
    <recommendedName>
        <fullName evidence="3">FAD-binding domain-containing protein</fullName>
    </recommendedName>
</protein>
<organism evidence="4 5">
    <name type="scientific">Pontivivens nitratireducens</name>
    <dbReference type="NCBI Taxonomy" id="2758038"/>
    <lineage>
        <taxon>Bacteria</taxon>
        <taxon>Pseudomonadati</taxon>
        <taxon>Pseudomonadota</taxon>
        <taxon>Alphaproteobacteria</taxon>
        <taxon>Rhodobacterales</taxon>
        <taxon>Paracoccaceae</taxon>
        <taxon>Pontivivens</taxon>
    </lineage>
</organism>
<sequence>MKINVLGGGPAGLYLAYLARKRIPGCEVHVHERNAADATFGFGVVLAGRGMAKLEAADVESFERIKAISRMLGHQRIILDGEAIEIEGAEYGGAVERLKLLNVLQTLCEEQGVRISYHDDVTDPTLLEEADLVVGADGANSTLRNAYNEEFGTYSSSLTNAFSWYGAECDGNGPTLSFRTAGKGAFCAHYYPYTDTMCTFVMECDIAAWQSCGFEEKSDDERQAFCEELFQEDLGGRKLISNNSVWRNFEPVGNRNWVHGHRVLIGDAVRRAHFSIGSGTRIAMEDSIALVDAIAECQDIPSALETYVARRKPKADNLLSAARESYTWYEDMAKRMEGKPVHDFALDYLTRTSNMDVARATVEYPGFMAQLDCAKAAS</sequence>
<dbReference type="Proteomes" id="UP000500791">
    <property type="component" value="Chromosome"/>
</dbReference>
<feature type="domain" description="FAD-binding" evidence="3">
    <location>
        <begin position="4"/>
        <end position="320"/>
    </location>
</feature>
<dbReference type="InterPro" id="IPR036188">
    <property type="entry name" value="FAD/NAD-bd_sf"/>
</dbReference>
<evidence type="ECO:0000256" key="1">
    <source>
        <dbReference type="ARBA" id="ARBA00023002"/>
    </source>
</evidence>
<name>A0A6G7VKD1_9RHOB</name>
<dbReference type="EMBL" id="CP049811">
    <property type="protein sequence ID" value="QIK40481.1"/>
    <property type="molecule type" value="Genomic_DNA"/>
</dbReference>
<dbReference type="KEGG" id="mon:G8E03_06680"/>
<dbReference type="Gene3D" id="3.50.50.60">
    <property type="entry name" value="FAD/NAD(P)-binding domain"/>
    <property type="match status" value="1"/>
</dbReference>
<evidence type="ECO:0000313" key="4">
    <source>
        <dbReference type="EMBL" id="QIK40481.1"/>
    </source>
</evidence>
<keyword evidence="1" id="KW-0560">Oxidoreductase</keyword>
<dbReference type="PRINTS" id="PR00420">
    <property type="entry name" value="RNGMNOXGNASE"/>
</dbReference>